<protein>
    <submittedName>
        <fullName evidence="10">Putative RDD family membrane protein YckC</fullName>
    </submittedName>
</protein>
<comment type="caution">
    <text evidence="10">The sequence shown here is derived from an EMBL/GenBank/DDBJ whole genome shotgun (WGS) entry which is preliminary data.</text>
</comment>
<dbReference type="OrthoDB" id="5244233at2"/>
<evidence type="ECO:0000256" key="3">
    <source>
        <dbReference type="ARBA" id="ARBA00022692"/>
    </source>
</evidence>
<gene>
    <name evidence="10" type="ORF">FBY41_0055</name>
</gene>
<evidence type="ECO:0000256" key="5">
    <source>
        <dbReference type="ARBA" id="ARBA00023136"/>
    </source>
</evidence>
<keyword evidence="2" id="KW-1003">Cell membrane</keyword>
<reference evidence="10 11" key="1">
    <citation type="submission" date="2019-06" db="EMBL/GenBank/DDBJ databases">
        <title>Genome sequencing of plant associated microbes to promote plant fitness in Sorghum bicolor and Oryza sativa.</title>
        <authorList>
            <person name="Coleman-Derr D."/>
        </authorList>
    </citation>
    <scope>NUCLEOTIDE SEQUENCE [LARGE SCALE GENOMIC DNA]</scope>
    <source>
        <strain evidence="10 11">KV-663</strain>
    </source>
</reference>
<dbReference type="InterPro" id="IPR018929">
    <property type="entry name" value="DUF2510"/>
</dbReference>
<feature type="compositionally biased region" description="Low complexity" evidence="6">
    <location>
        <begin position="76"/>
        <end position="104"/>
    </location>
</feature>
<evidence type="ECO:0000256" key="6">
    <source>
        <dbReference type="SAM" id="MobiDB-lite"/>
    </source>
</evidence>
<proteinExistence type="predicted"/>
<evidence type="ECO:0000256" key="4">
    <source>
        <dbReference type="ARBA" id="ARBA00022989"/>
    </source>
</evidence>
<keyword evidence="5 7" id="KW-0472">Membrane</keyword>
<evidence type="ECO:0000256" key="7">
    <source>
        <dbReference type="SAM" id="Phobius"/>
    </source>
</evidence>
<feature type="region of interest" description="Disordered" evidence="6">
    <location>
        <begin position="28"/>
        <end position="110"/>
    </location>
</feature>
<feature type="domain" description="RDD" evidence="8">
    <location>
        <begin position="126"/>
        <end position="281"/>
    </location>
</feature>
<feature type="transmembrane region" description="Helical" evidence="7">
    <location>
        <begin position="242"/>
        <end position="266"/>
    </location>
</feature>
<name>A0A543HZE6_9MICO</name>
<organism evidence="10 11">
    <name type="scientific">Humibacillus xanthopallidus</name>
    <dbReference type="NCBI Taxonomy" id="412689"/>
    <lineage>
        <taxon>Bacteria</taxon>
        <taxon>Bacillati</taxon>
        <taxon>Actinomycetota</taxon>
        <taxon>Actinomycetes</taxon>
        <taxon>Micrococcales</taxon>
        <taxon>Intrasporangiaceae</taxon>
        <taxon>Humibacillus</taxon>
    </lineage>
</organism>
<sequence length="295" mass="31959">MSQQPSGWYDDPSNPEMLRYWDGVMWTSHTAPKKSPTLPQSSGQPPQAASSDATGAAATQGVPTSTTPMPQGSGWQGQAPQAYGQGQAPGQYGQQGQYGQAPQYPGAPPSAAWMQTIKTTADGVPLASWGRRLAAWIIDGVILTILSYLMLRAFAPDYFTTIENLIDAASRQDQTEIQSIAQDVAGQAFRVGLITWGTVTVYCLAFWTTLAQTPGKMAVGISVRRVDRPGPLDIVSALRRRLLSLLQIVPLVSGLYFIVFLLDYLWPLWDDKRQALHDKVGGTQVVVGKQPRGQG</sequence>
<evidence type="ECO:0000313" key="11">
    <source>
        <dbReference type="Proteomes" id="UP000316747"/>
    </source>
</evidence>
<evidence type="ECO:0000313" key="10">
    <source>
        <dbReference type="EMBL" id="TQM63711.1"/>
    </source>
</evidence>
<accession>A0A543HZE6</accession>
<dbReference type="Pfam" id="PF06271">
    <property type="entry name" value="RDD"/>
    <property type="match status" value="1"/>
</dbReference>
<evidence type="ECO:0000256" key="2">
    <source>
        <dbReference type="ARBA" id="ARBA00022475"/>
    </source>
</evidence>
<dbReference type="EMBL" id="VFPM01000001">
    <property type="protein sequence ID" value="TQM63711.1"/>
    <property type="molecule type" value="Genomic_DNA"/>
</dbReference>
<dbReference type="Pfam" id="PF10708">
    <property type="entry name" value="DUF2510"/>
    <property type="match status" value="1"/>
</dbReference>
<dbReference type="RefSeq" id="WP_141841450.1">
    <property type="nucleotide sequence ID" value="NZ_VFPM01000001.1"/>
</dbReference>
<dbReference type="GO" id="GO:0005886">
    <property type="term" value="C:plasma membrane"/>
    <property type="evidence" value="ECO:0007669"/>
    <property type="project" value="UniProtKB-SubCell"/>
</dbReference>
<dbReference type="Proteomes" id="UP000316747">
    <property type="component" value="Unassembled WGS sequence"/>
</dbReference>
<dbReference type="InterPro" id="IPR051791">
    <property type="entry name" value="Pra-immunoreactive"/>
</dbReference>
<feature type="compositionally biased region" description="Low complexity" evidence="6">
    <location>
        <begin position="39"/>
        <end position="61"/>
    </location>
</feature>
<dbReference type="PANTHER" id="PTHR36115">
    <property type="entry name" value="PROLINE-RICH ANTIGEN HOMOLOG-RELATED"/>
    <property type="match status" value="1"/>
</dbReference>
<evidence type="ECO:0000259" key="8">
    <source>
        <dbReference type="Pfam" id="PF06271"/>
    </source>
</evidence>
<keyword evidence="4 7" id="KW-1133">Transmembrane helix</keyword>
<keyword evidence="3 7" id="KW-0812">Transmembrane</keyword>
<evidence type="ECO:0000259" key="9">
    <source>
        <dbReference type="Pfam" id="PF10708"/>
    </source>
</evidence>
<dbReference type="InterPro" id="IPR010432">
    <property type="entry name" value="RDD"/>
</dbReference>
<feature type="domain" description="DUF2510" evidence="9">
    <location>
        <begin position="7"/>
        <end position="37"/>
    </location>
</feature>
<dbReference type="AlphaFoldDB" id="A0A543HZE6"/>
<evidence type="ECO:0000256" key="1">
    <source>
        <dbReference type="ARBA" id="ARBA00004651"/>
    </source>
</evidence>
<comment type="subcellular location">
    <subcellularLocation>
        <location evidence="1">Cell membrane</location>
        <topology evidence="1">Multi-pass membrane protein</topology>
    </subcellularLocation>
</comment>
<feature type="transmembrane region" description="Helical" evidence="7">
    <location>
        <begin position="188"/>
        <end position="207"/>
    </location>
</feature>
<feature type="transmembrane region" description="Helical" evidence="7">
    <location>
        <begin position="133"/>
        <end position="151"/>
    </location>
</feature>
<keyword evidence="11" id="KW-1185">Reference proteome</keyword>